<dbReference type="SUPFAM" id="SSF54919">
    <property type="entry name" value="Nucleoside diphosphate kinase, NDK"/>
    <property type="match status" value="1"/>
</dbReference>
<comment type="catalytic activity">
    <reaction evidence="10">
        <text>a 2'-deoxyribonucleoside 5'-diphosphate + ATP = a 2'-deoxyribonucleoside 5'-triphosphate + ADP</text>
        <dbReference type="Rhea" id="RHEA:44640"/>
        <dbReference type="ChEBI" id="CHEBI:30616"/>
        <dbReference type="ChEBI" id="CHEBI:61560"/>
        <dbReference type="ChEBI" id="CHEBI:73316"/>
        <dbReference type="ChEBI" id="CHEBI:456216"/>
        <dbReference type="EC" id="2.7.4.6"/>
    </reaction>
</comment>
<evidence type="ECO:0000256" key="2">
    <source>
        <dbReference type="ARBA" id="ARBA00022679"/>
    </source>
</evidence>
<evidence type="ECO:0000256" key="11">
    <source>
        <dbReference type="RuleBase" id="RU361267"/>
    </source>
</evidence>
<dbReference type="PANTHER" id="PTHR46956:SF1">
    <property type="entry name" value="NUCLEOSIDE DIPHOSPHATE KINASE 6"/>
    <property type="match status" value="1"/>
</dbReference>
<evidence type="ECO:0000256" key="12">
    <source>
        <dbReference type="SAM" id="Phobius"/>
    </source>
</evidence>
<keyword evidence="12" id="KW-1133">Transmembrane helix</keyword>
<gene>
    <name evidence="15" type="ORF">WN55_07887</name>
</gene>
<comment type="domain">
    <text evidence="11">The HXXXXD motif is essential for acyltransferase activity and may constitute the binding site for the phosphate moiety of the glycerol-3-phosphate.</text>
</comment>
<feature type="transmembrane region" description="Helical" evidence="12">
    <location>
        <begin position="79"/>
        <end position="97"/>
    </location>
</feature>
<dbReference type="GO" id="GO:0005524">
    <property type="term" value="F:ATP binding"/>
    <property type="evidence" value="ECO:0007669"/>
    <property type="project" value="UniProtKB-KW"/>
</dbReference>
<dbReference type="InterPro" id="IPR037994">
    <property type="entry name" value="NDPk6"/>
</dbReference>
<keyword evidence="6 10" id="KW-0067">ATP-binding</keyword>
<evidence type="ECO:0000256" key="5">
    <source>
        <dbReference type="ARBA" id="ARBA00022777"/>
    </source>
</evidence>
<evidence type="ECO:0000259" key="13">
    <source>
        <dbReference type="SMART" id="SM00562"/>
    </source>
</evidence>
<dbReference type="GO" id="GO:0004550">
    <property type="term" value="F:nucleoside diphosphate kinase activity"/>
    <property type="evidence" value="ECO:0007669"/>
    <property type="project" value="UniProtKB-EC"/>
</dbReference>
<organism evidence="15 16">
    <name type="scientific">Dufourea novaeangliae</name>
    <name type="common">Sweat bee</name>
    <dbReference type="NCBI Taxonomy" id="178035"/>
    <lineage>
        <taxon>Eukaryota</taxon>
        <taxon>Metazoa</taxon>
        <taxon>Ecdysozoa</taxon>
        <taxon>Arthropoda</taxon>
        <taxon>Hexapoda</taxon>
        <taxon>Insecta</taxon>
        <taxon>Pterygota</taxon>
        <taxon>Neoptera</taxon>
        <taxon>Endopterygota</taxon>
        <taxon>Hymenoptera</taxon>
        <taxon>Apocrita</taxon>
        <taxon>Aculeata</taxon>
        <taxon>Apoidea</taxon>
        <taxon>Anthophila</taxon>
        <taxon>Halictidae</taxon>
        <taxon>Rophitinae</taxon>
        <taxon>Dufourea</taxon>
    </lineage>
</organism>
<keyword evidence="11 15" id="KW-0012">Acyltransferase</keyword>
<dbReference type="GO" id="GO:0016020">
    <property type="term" value="C:membrane"/>
    <property type="evidence" value="ECO:0007669"/>
    <property type="project" value="InterPro"/>
</dbReference>
<dbReference type="SMART" id="SM00563">
    <property type="entry name" value="PlsC"/>
    <property type="match status" value="1"/>
</dbReference>
<keyword evidence="2 10" id="KW-0808">Transferase</keyword>
<evidence type="ECO:0000256" key="4">
    <source>
        <dbReference type="ARBA" id="ARBA00022741"/>
    </source>
</evidence>
<dbReference type="GO" id="GO:0008654">
    <property type="term" value="P:phospholipid biosynthetic process"/>
    <property type="evidence" value="ECO:0007669"/>
    <property type="project" value="UniProtKB-KW"/>
</dbReference>
<dbReference type="PANTHER" id="PTHR46956">
    <property type="entry name" value="NUCLEOSIDE DIPHOSPHATE KINASE 6"/>
    <property type="match status" value="1"/>
</dbReference>
<dbReference type="AlphaFoldDB" id="A0A154PSQ6"/>
<dbReference type="OrthoDB" id="202234at2759"/>
<dbReference type="PRINTS" id="PR01243">
    <property type="entry name" value="NUCDPKINASE"/>
</dbReference>
<keyword evidence="7" id="KW-0460">Magnesium</keyword>
<evidence type="ECO:0000256" key="6">
    <source>
        <dbReference type="ARBA" id="ARBA00022840"/>
    </source>
</evidence>
<feature type="active site" description="Pros-phosphohistidine intermediate" evidence="8">
    <location>
        <position position="334"/>
    </location>
</feature>
<accession>A0A154PSQ6</accession>
<dbReference type="GO" id="GO:0006241">
    <property type="term" value="P:CTP biosynthetic process"/>
    <property type="evidence" value="ECO:0007669"/>
    <property type="project" value="InterPro"/>
</dbReference>
<dbReference type="EC" id="2.7.4.6" evidence="10"/>
<keyword evidence="11" id="KW-0594">Phospholipid biosynthesis</keyword>
<feature type="binding site" evidence="8">
    <location>
        <position position="307"/>
    </location>
    <ligand>
        <name>ATP</name>
        <dbReference type="ChEBI" id="CHEBI:30616"/>
    </ligand>
</feature>
<dbReference type="PROSITE" id="PS51374">
    <property type="entry name" value="NDPK_LIKE"/>
    <property type="match status" value="1"/>
</dbReference>
<dbReference type="Pfam" id="PF00334">
    <property type="entry name" value="NDK"/>
    <property type="match status" value="1"/>
</dbReference>
<evidence type="ECO:0000256" key="9">
    <source>
        <dbReference type="RuleBase" id="RU004011"/>
    </source>
</evidence>
<dbReference type="InterPro" id="IPR034907">
    <property type="entry name" value="NDK-like_dom"/>
</dbReference>
<dbReference type="SUPFAM" id="SSF69593">
    <property type="entry name" value="Glycerol-3-phosphate (1)-acyltransferase"/>
    <property type="match status" value="1"/>
</dbReference>
<feature type="binding site" evidence="8">
    <location>
        <position position="273"/>
    </location>
    <ligand>
        <name>ATP</name>
        <dbReference type="ChEBI" id="CHEBI:30616"/>
    </ligand>
</feature>
<dbReference type="GO" id="GO:0003841">
    <property type="term" value="F:1-acylglycerol-3-phosphate O-acyltransferase activity"/>
    <property type="evidence" value="ECO:0007669"/>
    <property type="project" value="UniProtKB-UniRule"/>
</dbReference>
<protein>
    <recommendedName>
        <fullName evidence="10 11">Multifunctional fusion protein</fullName>
    </recommendedName>
    <domain>
        <recommendedName>
            <fullName evidence="10">Nucleoside diphosphate kinase</fullName>
            <ecNumber evidence="10">2.7.4.6</ecNumber>
        </recommendedName>
    </domain>
    <domain>
        <recommendedName>
            <fullName evidence="11">1-acyl-sn-glycerol-3-phosphate acyltransferase</fullName>
            <ecNumber evidence="11">2.3.1.51</ecNumber>
        </recommendedName>
    </domain>
</protein>
<dbReference type="GO" id="GO:0046872">
    <property type="term" value="F:metal ion binding"/>
    <property type="evidence" value="ECO:0007669"/>
    <property type="project" value="UniProtKB-KW"/>
</dbReference>
<feature type="binding site" evidence="8">
    <location>
        <position position="331"/>
    </location>
    <ligand>
        <name>ATP</name>
        <dbReference type="ChEBI" id="CHEBI:30616"/>
    </ligand>
</feature>
<keyword evidence="3" id="KW-0479">Metal-binding</keyword>
<comment type="similarity">
    <text evidence="8 9">Belongs to the NDK family.</text>
</comment>
<dbReference type="GO" id="GO:0006183">
    <property type="term" value="P:GTP biosynthetic process"/>
    <property type="evidence" value="ECO:0007669"/>
    <property type="project" value="InterPro"/>
</dbReference>
<proteinExistence type="inferred from homology"/>
<dbReference type="Gene3D" id="3.30.70.141">
    <property type="entry name" value="Nucleoside diphosphate kinase-like domain"/>
    <property type="match status" value="1"/>
</dbReference>
<feature type="binding site" evidence="8">
    <location>
        <position position="321"/>
    </location>
    <ligand>
        <name>ATP</name>
        <dbReference type="ChEBI" id="CHEBI:30616"/>
    </ligand>
</feature>
<keyword evidence="11" id="KW-0444">Lipid biosynthesis</keyword>
<comment type="cofactor">
    <cofactor evidence="1">
        <name>Mg(2+)</name>
        <dbReference type="ChEBI" id="CHEBI:18420"/>
    </cofactor>
</comment>
<evidence type="ECO:0000256" key="7">
    <source>
        <dbReference type="ARBA" id="ARBA00022842"/>
    </source>
</evidence>
<comment type="catalytic activity">
    <reaction evidence="11">
        <text>a 1-acyl-sn-glycero-3-phosphate + an acyl-CoA = a 1,2-diacyl-sn-glycero-3-phosphate + CoA</text>
        <dbReference type="Rhea" id="RHEA:19709"/>
        <dbReference type="ChEBI" id="CHEBI:57287"/>
        <dbReference type="ChEBI" id="CHEBI:57970"/>
        <dbReference type="ChEBI" id="CHEBI:58342"/>
        <dbReference type="ChEBI" id="CHEBI:58608"/>
        <dbReference type="EC" id="2.3.1.51"/>
    </reaction>
</comment>
<feature type="binding site" evidence="8">
    <location>
        <position position="209"/>
    </location>
    <ligand>
        <name>ATP</name>
        <dbReference type="ChEBI" id="CHEBI:30616"/>
    </ligand>
</feature>
<dbReference type="EC" id="2.3.1.51" evidence="11"/>
<dbReference type="InterPro" id="IPR023005">
    <property type="entry name" value="Nucleoside_diP_kinase_AS"/>
</dbReference>
<keyword evidence="12" id="KW-0472">Membrane</keyword>
<dbReference type="InterPro" id="IPR004552">
    <property type="entry name" value="AGP_acyltrans"/>
</dbReference>
<evidence type="ECO:0000313" key="16">
    <source>
        <dbReference type="Proteomes" id="UP000076502"/>
    </source>
</evidence>
<sequence>MPFMLLRIRDWRNALPVAYVIKQIIKFLGVKFHVRGKENIVKNSGSIVLINHQSVVDLCVLAELWPLLKRGTVIAKKEILYFGLFGITTWLWGTIFIDRKRSKEAQDILNDAGKTVKHLKANLFLFPEGHRHSGSTLLPFKKGAFHIAIATQLPIQPVVVSKYYFLNSKAKTFNSGNSYITILPPISTEGLTMDDLPKLKEEVYACMNKTYTTTSQEVVNEYVDSVIGKKEPKFYVTSKLIHQFKRHKAGSHRTIITPKEAELFYKEHKEKFFYHRLLTFMCSGPSDIHILAKYDAIAKWRKLMGPTKVYRAQYTDPNTIRGMFGLSDTRNATHGSDSIQSAEREIAIFFKDFNLKKWYQNEERYYNLGQLHFDPVAFIHTIDRSFKQTYPEKNID</sequence>
<keyword evidence="11" id="KW-0443">Lipid metabolism</keyword>
<feature type="domain" description="Phospholipid/glycerol acyltransferase" evidence="14">
    <location>
        <begin position="46"/>
        <end position="163"/>
    </location>
</feature>
<dbReference type="Proteomes" id="UP000076502">
    <property type="component" value="Unassembled WGS sequence"/>
</dbReference>
<keyword evidence="4 10" id="KW-0547">Nucleotide-binding</keyword>
<keyword evidence="5 10" id="KW-0418">Kinase</keyword>
<reference evidence="15 16" key="1">
    <citation type="submission" date="2015-07" db="EMBL/GenBank/DDBJ databases">
        <title>The genome of Dufourea novaeangliae.</title>
        <authorList>
            <person name="Pan H."/>
            <person name="Kapheim K."/>
        </authorList>
    </citation>
    <scope>NUCLEOTIDE SEQUENCE [LARGE SCALE GENOMIC DNA]</scope>
    <source>
        <strain evidence="15">0120121106</strain>
        <tissue evidence="15">Whole body</tissue>
    </source>
</reference>
<feature type="domain" description="Nucleoside diphosphate kinase-like" evidence="13">
    <location>
        <begin position="236"/>
        <end position="357"/>
    </location>
</feature>
<comment type="similarity">
    <text evidence="11">Belongs to the 1-acyl-sn-glycerol-3-phosphate acyltransferase family.</text>
</comment>
<evidence type="ECO:0000256" key="3">
    <source>
        <dbReference type="ARBA" id="ARBA00022723"/>
    </source>
</evidence>
<evidence type="ECO:0000259" key="14">
    <source>
        <dbReference type="SMART" id="SM00563"/>
    </source>
</evidence>
<dbReference type="InterPro" id="IPR002123">
    <property type="entry name" value="Plipid/glycerol_acylTrfase"/>
</dbReference>
<keyword evidence="12" id="KW-0812">Transmembrane</keyword>
<keyword evidence="16" id="KW-1185">Reference proteome</keyword>
<evidence type="ECO:0000256" key="1">
    <source>
        <dbReference type="ARBA" id="ARBA00001946"/>
    </source>
</evidence>
<dbReference type="PROSITE" id="PS00469">
    <property type="entry name" value="NDPK"/>
    <property type="match status" value="1"/>
</dbReference>
<dbReference type="EMBL" id="KQ435163">
    <property type="protein sequence ID" value="KZC14932.1"/>
    <property type="molecule type" value="Genomic_DNA"/>
</dbReference>
<keyword evidence="11" id="KW-1208">Phospholipid metabolism</keyword>
<dbReference type="CDD" id="cd07989">
    <property type="entry name" value="LPLAT_AGPAT-like"/>
    <property type="match status" value="1"/>
</dbReference>
<evidence type="ECO:0000313" key="15">
    <source>
        <dbReference type="EMBL" id="KZC14932.1"/>
    </source>
</evidence>
<dbReference type="STRING" id="178035.A0A154PSQ6"/>
<evidence type="ECO:0000256" key="10">
    <source>
        <dbReference type="RuleBase" id="RU004013"/>
    </source>
</evidence>
<dbReference type="Pfam" id="PF01553">
    <property type="entry name" value="Acyltransferase"/>
    <property type="match status" value="1"/>
</dbReference>
<evidence type="ECO:0000256" key="8">
    <source>
        <dbReference type="PROSITE-ProRule" id="PRU00706"/>
    </source>
</evidence>
<dbReference type="SMART" id="SM00562">
    <property type="entry name" value="NDK"/>
    <property type="match status" value="1"/>
</dbReference>
<feature type="binding site" evidence="8">
    <location>
        <position position="301"/>
    </location>
    <ligand>
        <name>ATP</name>
        <dbReference type="ChEBI" id="CHEBI:30616"/>
    </ligand>
</feature>
<dbReference type="GO" id="GO:0006228">
    <property type="term" value="P:UTP biosynthetic process"/>
    <property type="evidence" value="ECO:0007669"/>
    <property type="project" value="InterPro"/>
</dbReference>
<dbReference type="InterPro" id="IPR001564">
    <property type="entry name" value="Nucleoside_diP_kinase"/>
</dbReference>
<dbReference type="NCBIfam" id="TIGR00530">
    <property type="entry name" value="AGP_acyltrn"/>
    <property type="match status" value="1"/>
</dbReference>
<name>A0A154PSQ6_DUFNO</name>
<dbReference type="InterPro" id="IPR036850">
    <property type="entry name" value="NDK-like_dom_sf"/>
</dbReference>